<evidence type="ECO:0000256" key="7">
    <source>
        <dbReference type="ARBA" id="ARBA00022642"/>
    </source>
</evidence>
<evidence type="ECO:0000256" key="9">
    <source>
        <dbReference type="ARBA" id="ARBA00023002"/>
    </source>
</evidence>
<sequence length="543" mass="60481">MPDTCHRHDVLILGSGAAGLSLALRLPDTLSVAVVSKRELREGSTLYAQGGISAVLDAGDSIESHVQDTLKAGAGLCDRSVVRHVVERGPDNIRWLLDQGVEFTRDTEHGATGGYHLTREGGHTHRRVIHAADATGRAIATTLEGQVRDRANVTLYEQHIAVDLITARHLPGYDEHRCLGAYILDLGSGRVETFLARFVVLATGGANKVYLYTSNPDVSTGDGIAMAWRAGCRVANMEFMQFHPTCLYHPQARSFLVTEALRGEGARLLLPDGERFMPRFDPRAELAPRDIVARAIDHEMKRLGSECVYLDISHRPADFVIEHFPTIHARCLELGIDITREPIPVVPAAHYTCGGVMVDRQARTDLPGLYASGETAYTGLHGANRMASNSLLECLVYSEAAAADIVRLAAEVPPPPEVPNWDESRVTEPDEEVVVTHNWDELRRFMWDYVGIVRTNKRLRRAKRRADLLAQEVIEYYSNFRVSNDLIELRNLLEVADLIIQSALRRRESRGLHYTLDHPLKDTSQREPTILIPDAYQPRSHLE</sequence>
<dbReference type="FunFam" id="3.90.700.10:FF:000002">
    <property type="entry name" value="L-aspartate oxidase"/>
    <property type="match status" value="1"/>
</dbReference>
<dbReference type="GO" id="GO:0008734">
    <property type="term" value="F:L-aspartate oxidase activity"/>
    <property type="evidence" value="ECO:0007669"/>
    <property type="project" value="UniProtKB-UniRule"/>
</dbReference>
<accession>D3RU00</accession>
<keyword evidence="7 13" id="KW-0662">Pyridine nucleotide biosynthesis</keyword>
<evidence type="ECO:0000256" key="5">
    <source>
        <dbReference type="ARBA" id="ARBA00021901"/>
    </source>
</evidence>
<organism evidence="16 17">
    <name type="scientific">Allochromatium vinosum (strain ATCC 17899 / DSM 180 / NBRC 103801 / NCIMB 10441 / D)</name>
    <name type="common">Chromatium vinosum</name>
    <dbReference type="NCBI Taxonomy" id="572477"/>
    <lineage>
        <taxon>Bacteria</taxon>
        <taxon>Pseudomonadati</taxon>
        <taxon>Pseudomonadota</taxon>
        <taxon>Gammaproteobacteria</taxon>
        <taxon>Chromatiales</taxon>
        <taxon>Chromatiaceae</taxon>
        <taxon>Allochromatium</taxon>
    </lineage>
</organism>
<evidence type="ECO:0000256" key="13">
    <source>
        <dbReference type="RuleBase" id="RU362049"/>
    </source>
</evidence>
<dbReference type="EMBL" id="CP001896">
    <property type="protein sequence ID" value="ADC62659.1"/>
    <property type="molecule type" value="Genomic_DNA"/>
</dbReference>
<dbReference type="UniPathway" id="UPA00253">
    <property type="reaction ID" value="UER00326"/>
</dbReference>
<dbReference type="InterPro" id="IPR005288">
    <property type="entry name" value="NadB"/>
</dbReference>
<dbReference type="InterPro" id="IPR037099">
    <property type="entry name" value="Fum_R/Succ_DH_flav-like_C_sf"/>
</dbReference>
<dbReference type="NCBIfam" id="TIGR00551">
    <property type="entry name" value="nadB"/>
    <property type="match status" value="1"/>
</dbReference>
<dbReference type="HOGENOM" id="CLU_014312_3_0_6"/>
<gene>
    <name evidence="16" type="ordered locus">Alvin_1727</name>
</gene>
<dbReference type="Gene3D" id="3.50.50.60">
    <property type="entry name" value="FAD/NAD(P)-binding domain"/>
    <property type="match status" value="1"/>
</dbReference>
<evidence type="ECO:0000256" key="4">
    <source>
        <dbReference type="ARBA" id="ARBA00012173"/>
    </source>
</evidence>
<dbReference type="InterPro" id="IPR036188">
    <property type="entry name" value="FAD/NAD-bd_sf"/>
</dbReference>
<dbReference type="Gene3D" id="3.90.700.10">
    <property type="entry name" value="Succinate dehydrogenase/fumarate reductase flavoprotein, catalytic domain"/>
    <property type="match status" value="1"/>
</dbReference>
<evidence type="ECO:0000256" key="2">
    <source>
        <dbReference type="ARBA" id="ARBA00004950"/>
    </source>
</evidence>
<dbReference type="RefSeq" id="WP_012970933.1">
    <property type="nucleotide sequence ID" value="NC_013851.1"/>
</dbReference>
<comment type="function">
    <text evidence="13">Catalyzes the oxidation of L-aspartate to iminoaspartate.</text>
</comment>
<feature type="domain" description="FAD-dependent oxidoreductase 2 FAD-binding" evidence="14">
    <location>
        <begin position="9"/>
        <end position="391"/>
    </location>
</feature>
<evidence type="ECO:0000256" key="10">
    <source>
        <dbReference type="ARBA" id="ARBA00048305"/>
    </source>
</evidence>
<dbReference type="SUPFAM" id="SSF46977">
    <property type="entry name" value="Succinate dehydrogenase/fumarate reductase flavoprotein C-terminal domain"/>
    <property type="match status" value="1"/>
</dbReference>
<evidence type="ECO:0000256" key="1">
    <source>
        <dbReference type="ARBA" id="ARBA00001974"/>
    </source>
</evidence>
<comment type="pathway">
    <text evidence="2 13">Cofactor biosynthesis; NAD(+) biosynthesis; iminoaspartate from L-aspartate (oxidase route): step 1/1.</text>
</comment>
<keyword evidence="6 13" id="KW-0285">Flavoprotein</keyword>
<dbReference type="PANTHER" id="PTHR42716">
    <property type="entry name" value="L-ASPARTATE OXIDASE"/>
    <property type="match status" value="1"/>
</dbReference>
<dbReference type="InterPro" id="IPR003953">
    <property type="entry name" value="FAD-dep_OxRdtase_2_FAD-bd"/>
</dbReference>
<dbReference type="KEGG" id="alv:Alvin_1727"/>
<dbReference type="InterPro" id="IPR027477">
    <property type="entry name" value="Succ_DH/fumarate_Rdtase_cat_sf"/>
</dbReference>
<comment type="catalytic activity">
    <reaction evidence="10">
        <text>L-aspartate + O2 = iminosuccinate + H2O2</text>
        <dbReference type="Rhea" id="RHEA:25876"/>
        <dbReference type="ChEBI" id="CHEBI:15379"/>
        <dbReference type="ChEBI" id="CHEBI:16240"/>
        <dbReference type="ChEBI" id="CHEBI:29991"/>
        <dbReference type="ChEBI" id="CHEBI:77875"/>
        <dbReference type="EC" id="1.4.3.16"/>
    </reaction>
    <physiologicalReaction direction="left-to-right" evidence="10">
        <dbReference type="Rhea" id="RHEA:25877"/>
    </physiologicalReaction>
</comment>
<dbReference type="Pfam" id="PF02910">
    <property type="entry name" value="Succ_DH_flav_C"/>
    <property type="match status" value="1"/>
</dbReference>
<reference evidence="16 17" key="1">
    <citation type="journal article" date="2011" name="Stand. Genomic Sci.">
        <title>Complete genome sequence of Allochromatium vinosum DSM 180(T).</title>
        <authorList>
            <person name="Weissgerber T."/>
            <person name="Zigann R."/>
            <person name="Bruce D."/>
            <person name="Chang Y.J."/>
            <person name="Detter J.C."/>
            <person name="Han C."/>
            <person name="Hauser L."/>
            <person name="Jeffries C.D."/>
            <person name="Land M."/>
            <person name="Munk A.C."/>
            <person name="Tapia R."/>
            <person name="Dahl C."/>
        </authorList>
    </citation>
    <scope>NUCLEOTIDE SEQUENCE [LARGE SCALE GENOMIC DNA]</scope>
    <source>
        <strain evidence="17">ATCC 17899 / DSM 180 / NBRC 103801 / NCIMB 10441 / D</strain>
    </source>
</reference>
<dbReference type="OrthoDB" id="9806724at2"/>
<feature type="domain" description="Fumarate reductase/succinate dehydrogenase flavoprotein-like C-terminal" evidence="15">
    <location>
        <begin position="440"/>
        <end position="522"/>
    </location>
</feature>
<keyword evidence="9 13" id="KW-0560">Oxidoreductase</keyword>
<dbReference type="InterPro" id="IPR015939">
    <property type="entry name" value="Fum_Rdtase/Succ_DH_flav-like_C"/>
</dbReference>
<keyword evidence="8 13" id="KW-0274">FAD</keyword>
<dbReference type="AlphaFoldDB" id="D3RU00"/>
<evidence type="ECO:0000256" key="12">
    <source>
        <dbReference type="PIRSR" id="PIRSR000171-1"/>
    </source>
</evidence>
<dbReference type="GO" id="GO:0005737">
    <property type="term" value="C:cytoplasm"/>
    <property type="evidence" value="ECO:0007669"/>
    <property type="project" value="UniProtKB-SubCell"/>
</dbReference>
<evidence type="ECO:0000256" key="6">
    <source>
        <dbReference type="ARBA" id="ARBA00022630"/>
    </source>
</evidence>
<dbReference type="PANTHER" id="PTHR42716:SF2">
    <property type="entry name" value="L-ASPARTATE OXIDASE, CHLOROPLASTIC"/>
    <property type="match status" value="1"/>
</dbReference>
<evidence type="ECO:0000259" key="15">
    <source>
        <dbReference type="Pfam" id="PF02910"/>
    </source>
</evidence>
<dbReference type="SUPFAM" id="SSF56425">
    <property type="entry name" value="Succinate dehydrogenase/fumarate reductase flavoprotein, catalytic domain"/>
    <property type="match status" value="1"/>
</dbReference>
<dbReference type="NCBIfam" id="NF006567">
    <property type="entry name" value="PRK09077.1"/>
    <property type="match status" value="1"/>
</dbReference>
<dbReference type="PRINTS" id="PR00368">
    <property type="entry name" value="FADPNR"/>
</dbReference>
<dbReference type="Gene3D" id="1.20.58.100">
    <property type="entry name" value="Fumarate reductase/succinate dehydrogenase flavoprotein-like, C-terminal domain"/>
    <property type="match status" value="1"/>
</dbReference>
<evidence type="ECO:0000259" key="14">
    <source>
        <dbReference type="Pfam" id="PF00890"/>
    </source>
</evidence>
<dbReference type="SUPFAM" id="SSF51905">
    <property type="entry name" value="FAD/NAD(P)-binding domain"/>
    <property type="match status" value="1"/>
</dbReference>
<dbReference type="STRING" id="572477.Alvin_1727"/>
<evidence type="ECO:0000256" key="3">
    <source>
        <dbReference type="ARBA" id="ARBA00008562"/>
    </source>
</evidence>
<dbReference type="Pfam" id="PF00890">
    <property type="entry name" value="FAD_binding_2"/>
    <property type="match status" value="1"/>
</dbReference>
<dbReference type="FunFam" id="1.20.58.100:FF:000002">
    <property type="entry name" value="L-aspartate oxidase"/>
    <property type="match status" value="1"/>
</dbReference>
<comment type="cofactor">
    <cofactor evidence="1 13">
        <name>FAD</name>
        <dbReference type="ChEBI" id="CHEBI:57692"/>
    </cofactor>
</comment>
<comment type="similarity">
    <text evidence="3 13">Belongs to the FAD-dependent oxidoreductase 2 family. NadB subfamily.</text>
</comment>
<protein>
    <recommendedName>
        <fullName evidence="5 11">L-aspartate oxidase</fullName>
        <ecNumber evidence="4 11">1.4.3.16</ecNumber>
    </recommendedName>
</protein>
<dbReference type="PIRSF" id="PIRSF000171">
    <property type="entry name" value="SDHA_APRA_LASPO"/>
    <property type="match status" value="1"/>
</dbReference>
<name>D3RU00_ALLVD</name>
<comment type="subcellular location">
    <subcellularLocation>
        <location evidence="13">Cytoplasm</location>
    </subcellularLocation>
</comment>
<evidence type="ECO:0000313" key="17">
    <source>
        <dbReference type="Proteomes" id="UP000001441"/>
    </source>
</evidence>
<evidence type="ECO:0000256" key="11">
    <source>
        <dbReference type="NCBIfam" id="TIGR00551"/>
    </source>
</evidence>
<proteinExistence type="inferred from homology"/>
<dbReference type="eggNOG" id="COG0029">
    <property type="taxonomic scope" value="Bacteria"/>
</dbReference>
<keyword evidence="17" id="KW-1185">Reference proteome</keyword>
<dbReference type="EC" id="1.4.3.16" evidence="4 11"/>
<evidence type="ECO:0000313" key="16">
    <source>
        <dbReference type="EMBL" id="ADC62659.1"/>
    </source>
</evidence>
<dbReference type="GO" id="GO:0034628">
    <property type="term" value="P:'de novo' NAD+ biosynthetic process from L-aspartate"/>
    <property type="evidence" value="ECO:0007669"/>
    <property type="project" value="TreeGrafter"/>
</dbReference>
<dbReference type="Proteomes" id="UP000001441">
    <property type="component" value="Chromosome"/>
</dbReference>
<feature type="active site" description="Proton acceptor" evidence="12">
    <location>
        <position position="289"/>
    </location>
</feature>
<evidence type="ECO:0000256" key="8">
    <source>
        <dbReference type="ARBA" id="ARBA00022827"/>
    </source>
</evidence>